<gene>
    <name evidence="2" type="ORF">M9Y10_011081</name>
</gene>
<organism evidence="2 3">
    <name type="scientific">Tritrichomonas musculus</name>
    <dbReference type="NCBI Taxonomy" id="1915356"/>
    <lineage>
        <taxon>Eukaryota</taxon>
        <taxon>Metamonada</taxon>
        <taxon>Parabasalia</taxon>
        <taxon>Tritrichomonadida</taxon>
        <taxon>Tritrichomonadidae</taxon>
        <taxon>Tritrichomonas</taxon>
    </lineage>
</organism>
<dbReference type="PANTHER" id="PTHR24361">
    <property type="entry name" value="MITOGEN-ACTIVATED KINASE KINASE KINASE"/>
    <property type="match status" value="1"/>
</dbReference>
<feature type="domain" description="Protein kinase" evidence="1">
    <location>
        <begin position="769"/>
        <end position="1124"/>
    </location>
</feature>
<dbReference type="InterPro" id="IPR000719">
    <property type="entry name" value="Prot_kinase_dom"/>
</dbReference>
<dbReference type="Pfam" id="PF07714">
    <property type="entry name" value="PK_Tyr_Ser-Thr"/>
    <property type="match status" value="1"/>
</dbReference>
<dbReference type="SUPFAM" id="SSF81901">
    <property type="entry name" value="HCP-like"/>
    <property type="match status" value="1"/>
</dbReference>
<dbReference type="Pfam" id="PF00069">
    <property type="entry name" value="Pkinase"/>
    <property type="match status" value="1"/>
</dbReference>
<proteinExistence type="predicted"/>
<comment type="caution">
    <text evidence="2">The sequence shown here is derived from an EMBL/GenBank/DDBJ whole genome shotgun (WGS) entry which is preliminary data.</text>
</comment>
<dbReference type="InterPro" id="IPR001245">
    <property type="entry name" value="Ser-Thr/Tyr_kinase_cat_dom"/>
</dbReference>
<dbReference type="Gene3D" id="1.10.510.10">
    <property type="entry name" value="Transferase(Phosphotransferase) domain 1"/>
    <property type="match status" value="2"/>
</dbReference>
<dbReference type="CDD" id="cd00180">
    <property type="entry name" value="PKc"/>
    <property type="match status" value="1"/>
</dbReference>
<dbReference type="InterPro" id="IPR011009">
    <property type="entry name" value="Kinase-like_dom_sf"/>
</dbReference>
<dbReference type="InterPro" id="IPR011990">
    <property type="entry name" value="TPR-like_helical_dom_sf"/>
</dbReference>
<evidence type="ECO:0000313" key="3">
    <source>
        <dbReference type="Proteomes" id="UP001470230"/>
    </source>
</evidence>
<dbReference type="SUPFAM" id="SSF52058">
    <property type="entry name" value="L domain-like"/>
    <property type="match status" value="1"/>
</dbReference>
<dbReference type="Proteomes" id="UP001470230">
    <property type="component" value="Unassembled WGS sequence"/>
</dbReference>
<dbReference type="InterPro" id="IPR032675">
    <property type="entry name" value="LRR_dom_sf"/>
</dbReference>
<protein>
    <recommendedName>
        <fullName evidence="1">Protein kinase domain-containing protein</fullName>
    </recommendedName>
</protein>
<evidence type="ECO:0000313" key="2">
    <source>
        <dbReference type="EMBL" id="KAK8865525.1"/>
    </source>
</evidence>
<dbReference type="PANTHER" id="PTHR24361:SF785">
    <property type="entry name" value="DUAL SPECIFICITY MITOGEN-ACTIVATED PROTEIN KINASE KINASE 1"/>
    <property type="match status" value="1"/>
</dbReference>
<evidence type="ECO:0000259" key="1">
    <source>
        <dbReference type="PROSITE" id="PS50011"/>
    </source>
</evidence>
<keyword evidence="3" id="KW-1185">Reference proteome</keyword>
<dbReference type="SMART" id="SM00220">
    <property type="entry name" value="S_TKc"/>
    <property type="match status" value="1"/>
</dbReference>
<sequence>MIKLFNRFKKACEAKNIVFNKQLFAEILYKFNFLLINSAFDINTEIEEEIEGKIRETQDLVISAYEEKNEANNKRYLLICLERMMIIVEETNLRLIDKYLKIYRDQTVLFLPQSREIFQEHIKIDYSIETEEKEKFINSLYVNFKKIRMKNEDLMIDKFWNIIKECLLKYLLKKNYHLTFSDRVEKFNLNEGNSREKKELKDVECIELKNIGQTYTSLIKLFYNLREEILFIGKIIFDAQEYSKLQEREVYNLTQISHPFLPKFYGIFNHLQKNTIAIEFISGCTLGNFIKPEVGYEKRMKIIIEIMFVLEYLHDHKFIYRDLKPNNVMIDSNGTVVLIDFDRMIRSDVKITGTFTFSDYTAPEEIYTTKSDIYSLGLTIYFIMIGRNPTKKGNDENEFNFEDIPEEFKKIKDICYKCTKTNTESRPSITDLIVEFYIDFYEFYKKELFDSILVPLSKSENPRSQCELGILHYDSKSIEKDDRKAFQLLCLSANQNYPKAQYYLGRMYYEGNQYFTKDISIAYQYFSLSSSKYPQSKKSCELIEQNLKNIDISFQNLPSEIQSRIDNFKNPILKKMYSNFKFHYLSLYEINSYKNTYSEQILANSLLNTLKQFKLITYSFIYEIDKFFFSDGIFIRKREYSKSNVDVVICTEGNCFLIECIDELLITTVLNLTKSSLLNLSYDQFRFNKDGKKEIENFYKSLHISYPSLDDIEISSPIIEYMIRRFFYPSFFFKDPSFFIFKPYSQNNEIIFKNKLENLIFSKRDNQNDADYQSIQSGIYNYINESEYQNKIYTFQEQDFIILRKLHSSSEVEYCLVMHKESFFIFMMKIIENQTKYEKEINFCSKYSHRCLTKFYGFVKSKKNIVGFIYEYMSNGNLEDYLKFSPSEITPIYVQISINRIFQGIDYLHSHSLAHSSLNLKNILVDHDFLPFISDFNSIESNEKETSNIHSFCHIIQFLCDIYLRKHRNNEMLDKIIQLCNDNQENKQIQYTEVKKILMTELKSPDIFLSCKNIYHEMNEKNYEELIQCIYENIIISHSTSILSSLDPIIPFFSLKPNYSLLESLNTKKIMIPRFTKTVEEKKYEGCIYIEEIIFEIPSSITFIMPSAFDSCSSLTKIILPPSLEIIKECAFNGCSSLTQITIPPSVTTIEPFAFYQCQKLVEITIPLNMTYIGYSAFEKCQNKDFIICNFN</sequence>
<dbReference type="InterPro" id="IPR026906">
    <property type="entry name" value="LRR_5"/>
</dbReference>
<dbReference type="InterPro" id="IPR006597">
    <property type="entry name" value="Sel1-like"/>
</dbReference>
<name>A0ABR2IMH5_9EUKA</name>
<dbReference type="SMART" id="SM00671">
    <property type="entry name" value="SEL1"/>
    <property type="match status" value="2"/>
</dbReference>
<dbReference type="Gene3D" id="1.25.40.10">
    <property type="entry name" value="Tetratricopeptide repeat domain"/>
    <property type="match status" value="1"/>
</dbReference>
<dbReference type="PROSITE" id="PS00108">
    <property type="entry name" value="PROTEIN_KINASE_ST"/>
    <property type="match status" value="1"/>
</dbReference>
<reference evidence="2 3" key="1">
    <citation type="submission" date="2024-04" db="EMBL/GenBank/DDBJ databases">
        <title>Tritrichomonas musculus Genome.</title>
        <authorList>
            <person name="Alves-Ferreira E."/>
            <person name="Grigg M."/>
            <person name="Lorenzi H."/>
            <person name="Galac M."/>
        </authorList>
    </citation>
    <scope>NUCLEOTIDE SEQUENCE [LARGE SCALE GENOMIC DNA]</scope>
    <source>
        <strain evidence="2 3">EAF2021</strain>
    </source>
</reference>
<dbReference type="Pfam" id="PF13306">
    <property type="entry name" value="LRR_5"/>
    <property type="match status" value="1"/>
</dbReference>
<feature type="domain" description="Protein kinase" evidence="1">
    <location>
        <begin position="200"/>
        <end position="444"/>
    </location>
</feature>
<dbReference type="InterPro" id="IPR053235">
    <property type="entry name" value="Ser_Thr_kinase"/>
</dbReference>
<dbReference type="Gene3D" id="3.80.10.10">
    <property type="entry name" value="Ribonuclease Inhibitor"/>
    <property type="match status" value="1"/>
</dbReference>
<accession>A0ABR2IMH5</accession>
<dbReference type="InterPro" id="IPR008271">
    <property type="entry name" value="Ser/Thr_kinase_AS"/>
</dbReference>
<dbReference type="EMBL" id="JAPFFF010000016">
    <property type="protein sequence ID" value="KAK8865525.1"/>
    <property type="molecule type" value="Genomic_DNA"/>
</dbReference>
<dbReference type="Pfam" id="PF08238">
    <property type="entry name" value="Sel1"/>
    <property type="match status" value="2"/>
</dbReference>
<dbReference type="PROSITE" id="PS50011">
    <property type="entry name" value="PROTEIN_KINASE_DOM"/>
    <property type="match status" value="2"/>
</dbReference>
<dbReference type="SUPFAM" id="SSF56112">
    <property type="entry name" value="Protein kinase-like (PK-like)"/>
    <property type="match status" value="2"/>
</dbReference>